<dbReference type="InterPro" id="IPR013783">
    <property type="entry name" value="Ig-like_fold"/>
</dbReference>
<keyword evidence="2" id="KW-0812">Transmembrane</keyword>
<keyword evidence="5" id="KW-1185">Reference proteome</keyword>
<evidence type="ECO:0000259" key="3">
    <source>
        <dbReference type="PROSITE" id="PS50835"/>
    </source>
</evidence>
<sequence>QGGRASSLPQGCWWRAGQWGSSCTMGSGPRGTISCPGRAGAPCSPAGPGLAHIGGGFIVLAELLSPASKAWLHSVPYSGTSVEAQLCRCKVHSVNRASVIPQSSRGRENVSMNSSKKCALPAPTLYLSQTSARPRDSVRLQCSVFSWALATRIIFFKDGEEVSSQRSLLRKFTYNYDHVVSGGSSGNYSCGYEIKDSDNQVTRSQLSPAQHLSVTGPAMSPAVWTARCILVLILLVSAPIITFLLEKWGLSEPTGLEETRGGSSSIMRRRGAESERISFSSCEQWRQ</sequence>
<keyword evidence="2" id="KW-0472">Membrane</keyword>
<comment type="caution">
    <text evidence="4">The sequence shown here is derived from an EMBL/GenBank/DDBJ whole genome shotgun (WGS) entry which is preliminary data.</text>
</comment>
<dbReference type="Gene3D" id="2.60.40.10">
    <property type="entry name" value="Immunoglobulins"/>
    <property type="match status" value="1"/>
</dbReference>
<name>A0A9D3XK29_9SAUR</name>
<proteinExistence type="predicted"/>
<evidence type="ECO:0000313" key="5">
    <source>
        <dbReference type="Proteomes" id="UP000827986"/>
    </source>
</evidence>
<dbReference type="SUPFAM" id="SSF48726">
    <property type="entry name" value="Immunoglobulin"/>
    <property type="match status" value="1"/>
</dbReference>
<dbReference type="InterPro" id="IPR036179">
    <property type="entry name" value="Ig-like_dom_sf"/>
</dbReference>
<evidence type="ECO:0000313" key="4">
    <source>
        <dbReference type="EMBL" id="KAH1180758.1"/>
    </source>
</evidence>
<accession>A0A9D3XK29</accession>
<feature type="region of interest" description="Disordered" evidence="1">
    <location>
        <begin position="255"/>
        <end position="274"/>
    </location>
</feature>
<protein>
    <recommendedName>
        <fullName evidence="3">Ig-like domain-containing protein</fullName>
    </recommendedName>
</protein>
<feature type="domain" description="Ig-like" evidence="3">
    <location>
        <begin position="121"/>
        <end position="207"/>
    </location>
</feature>
<feature type="non-terminal residue" evidence="4">
    <location>
        <position position="287"/>
    </location>
</feature>
<keyword evidence="2" id="KW-1133">Transmembrane helix</keyword>
<dbReference type="AlphaFoldDB" id="A0A9D3XK29"/>
<evidence type="ECO:0000256" key="2">
    <source>
        <dbReference type="SAM" id="Phobius"/>
    </source>
</evidence>
<feature type="non-terminal residue" evidence="4">
    <location>
        <position position="1"/>
    </location>
</feature>
<dbReference type="InterPro" id="IPR007110">
    <property type="entry name" value="Ig-like_dom"/>
</dbReference>
<dbReference type="EMBL" id="JAHDVG010000469">
    <property type="protein sequence ID" value="KAH1180758.1"/>
    <property type="molecule type" value="Genomic_DNA"/>
</dbReference>
<organism evidence="4 5">
    <name type="scientific">Mauremys mutica</name>
    <name type="common">yellowpond turtle</name>
    <dbReference type="NCBI Taxonomy" id="74926"/>
    <lineage>
        <taxon>Eukaryota</taxon>
        <taxon>Metazoa</taxon>
        <taxon>Chordata</taxon>
        <taxon>Craniata</taxon>
        <taxon>Vertebrata</taxon>
        <taxon>Euteleostomi</taxon>
        <taxon>Archelosauria</taxon>
        <taxon>Testudinata</taxon>
        <taxon>Testudines</taxon>
        <taxon>Cryptodira</taxon>
        <taxon>Durocryptodira</taxon>
        <taxon>Testudinoidea</taxon>
        <taxon>Geoemydidae</taxon>
        <taxon>Geoemydinae</taxon>
        <taxon>Mauremys</taxon>
    </lineage>
</organism>
<dbReference type="PROSITE" id="PS50835">
    <property type="entry name" value="IG_LIKE"/>
    <property type="match status" value="1"/>
</dbReference>
<feature type="transmembrane region" description="Helical" evidence="2">
    <location>
        <begin position="224"/>
        <end position="245"/>
    </location>
</feature>
<reference evidence="4" key="1">
    <citation type="submission" date="2021-09" db="EMBL/GenBank/DDBJ databases">
        <title>The genome of Mauremys mutica provides insights into the evolution of semi-aquatic lifestyle.</title>
        <authorList>
            <person name="Gong S."/>
            <person name="Gao Y."/>
        </authorList>
    </citation>
    <scope>NUCLEOTIDE SEQUENCE</scope>
    <source>
        <strain evidence="4">MM-2020</strain>
        <tissue evidence="4">Muscle</tissue>
    </source>
</reference>
<gene>
    <name evidence="4" type="ORF">KIL84_001692</name>
</gene>
<evidence type="ECO:0000256" key="1">
    <source>
        <dbReference type="SAM" id="MobiDB-lite"/>
    </source>
</evidence>
<dbReference type="Proteomes" id="UP000827986">
    <property type="component" value="Unassembled WGS sequence"/>
</dbReference>